<name>A0A2U1NEY1_ARTAN</name>
<evidence type="ECO:0000313" key="9">
    <source>
        <dbReference type="Proteomes" id="UP000245207"/>
    </source>
</evidence>
<dbReference type="GO" id="GO:0046872">
    <property type="term" value="F:metal ion binding"/>
    <property type="evidence" value="ECO:0007669"/>
    <property type="project" value="UniProtKB-KW"/>
</dbReference>
<comment type="caution">
    <text evidence="5">Lacks conserved residue(s) required for the propagation of feature annotation.</text>
</comment>
<dbReference type="GO" id="GO:0006357">
    <property type="term" value="P:regulation of transcription by RNA polymerase II"/>
    <property type="evidence" value="ECO:0007669"/>
    <property type="project" value="TreeGrafter"/>
</dbReference>
<feature type="domain" description="WRC" evidence="7">
    <location>
        <begin position="10"/>
        <end position="54"/>
    </location>
</feature>
<evidence type="ECO:0000256" key="4">
    <source>
        <dbReference type="ARBA" id="ARBA00023242"/>
    </source>
</evidence>
<dbReference type="EMBL" id="PKPP01002971">
    <property type="protein sequence ID" value="PWA72072.1"/>
    <property type="molecule type" value="Genomic_DNA"/>
</dbReference>
<dbReference type="SMART" id="SM00558">
    <property type="entry name" value="JmjC"/>
    <property type="match status" value="1"/>
</dbReference>
<evidence type="ECO:0000256" key="5">
    <source>
        <dbReference type="PROSITE-ProRule" id="PRU01002"/>
    </source>
</evidence>
<dbReference type="GO" id="GO:0003712">
    <property type="term" value="F:transcription coregulator activity"/>
    <property type="evidence" value="ECO:0007669"/>
    <property type="project" value="TreeGrafter"/>
</dbReference>
<dbReference type="GO" id="GO:0032454">
    <property type="term" value="F:histone H3K9 demethylase activity"/>
    <property type="evidence" value="ECO:0007669"/>
    <property type="project" value="InterPro"/>
</dbReference>
<dbReference type="SUPFAM" id="SSF51197">
    <property type="entry name" value="Clavaminate synthase-like"/>
    <property type="match status" value="1"/>
</dbReference>
<dbReference type="Proteomes" id="UP000245207">
    <property type="component" value="Unassembled WGS sequence"/>
</dbReference>
<proteinExistence type="inferred from homology"/>
<gene>
    <name evidence="8" type="ORF">CTI12_AA276160</name>
</gene>
<dbReference type="PROSITE" id="PS51667">
    <property type="entry name" value="WRC"/>
    <property type="match status" value="1"/>
</dbReference>
<keyword evidence="3" id="KW-0479">Metal-binding</keyword>
<dbReference type="Gene3D" id="2.60.120.650">
    <property type="entry name" value="Cupin"/>
    <property type="match status" value="1"/>
</dbReference>
<evidence type="ECO:0000256" key="2">
    <source>
        <dbReference type="ARBA" id="ARBA00006801"/>
    </source>
</evidence>
<evidence type="ECO:0000256" key="1">
    <source>
        <dbReference type="ARBA" id="ARBA00004123"/>
    </source>
</evidence>
<sequence length="900" mass="103739">MAEKGEGGSIPDELRCRRSDGRKWRCKLRVAEGKSYCEAHLQQGKLRRRKQPVPDGLKLERSNKRIKKQSSNMNELLKIKEEIEDGDDNKVVLDLVHGQLEINGGKNPLKNAEDGFLFRIGTSSLVYRRQIRSKNVEPVPDVTVKINGFSDVHLLIRCKIFMSPKFTRWQMGWWMLPNIKANIKATAEKNIKKRQLSQYSRYSLLSKCSTCKTRYFCNESKMIKIKSRESVPCAKGIALASPAKEENQKISKQRFDSKPLKKDLVILSNFENEVHHVCDPEMVVNNHESKLEASHQLHIIRELLPVIEKHNKEKIIELDIEAKIKGISREELQVPIAVYSRKKECSFCRACIADVHRSCGVCPYILCTLCCEEFRDGYLHSDLENLKNTMRVRTRTMPSNKSWRFFPNGDIRCPPKSLGGCGKDFLHLKSLYPFGYTKDLESSAKEIVHKYKFKKPFKVDSLSSFQCGTYDEVGSAIAGKLIKNKSCFPITKESLGKNLKDNLKHWGKGQPLVIAEVLKDHQNLNWNFGYIICEYLKKSAESQKLKTTRDWCEVQFSGNQIFSGGKTNENAWDEFLKVKLWFTSSFFQDHFPDHYNAIMQSLPVQEYVNPFTGYLNLSANPPCNGSQNQELTSYVKISYGGLRDLTDEDFLYKLRCHEYDVMNILAHASKHSISQSKLNDIKILVHGYKMKVSSSKKRRNWNRLEELFPMSSPLEETNNGEEVLISDDSSSEESDDEYLNQDVNTSGAEWDIFRREDGPKLVDYLRKYSHILSRSYGSPEKVVHPLFDEIFFLDDFHKARLKEEFDVEAWSFNQDVGEAIVIPAGCPYQMRKIKSCVNVVFKFLSPESASESIKVSDELRLLPVNHKEKGNTLQVKKMVINKMHAAIEEIRSKWLHRLED</sequence>
<dbReference type="STRING" id="35608.A0A2U1NEY1"/>
<evidence type="ECO:0000313" key="8">
    <source>
        <dbReference type="EMBL" id="PWA72072.1"/>
    </source>
</evidence>
<dbReference type="AlphaFoldDB" id="A0A2U1NEY1"/>
<dbReference type="GO" id="GO:0000785">
    <property type="term" value="C:chromatin"/>
    <property type="evidence" value="ECO:0007669"/>
    <property type="project" value="TreeGrafter"/>
</dbReference>
<dbReference type="PANTHER" id="PTHR12549:SF42">
    <property type="entry name" value="LYSINE-SPECIFIC DEMETHYLASE JMJ28"/>
    <property type="match status" value="1"/>
</dbReference>
<dbReference type="GO" id="GO:0031490">
    <property type="term" value="F:chromatin DNA binding"/>
    <property type="evidence" value="ECO:0007669"/>
    <property type="project" value="TreeGrafter"/>
</dbReference>
<organism evidence="8 9">
    <name type="scientific">Artemisia annua</name>
    <name type="common">Sweet wormwood</name>
    <dbReference type="NCBI Taxonomy" id="35608"/>
    <lineage>
        <taxon>Eukaryota</taxon>
        <taxon>Viridiplantae</taxon>
        <taxon>Streptophyta</taxon>
        <taxon>Embryophyta</taxon>
        <taxon>Tracheophyta</taxon>
        <taxon>Spermatophyta</taxon>
        <taxon>Magnoliopsida</taxon>
        <taxon>eudicotyledons</taxon>
        <taxon>Gunneridae</taxon>
        <taxon>Pentapetalae</taxon>
        <taxon>asterids</taxon>
        <taxon>campanulids</taxon>
        <taxon>Asterales</taxon>
        <taxon>Asteraceae</taxon>
        <taxon>Asteroideae</taxon>
        <taxon>Anthemideae</taxon>
        <taxon>Artemisiinae</taxon>
        <taxon>Artemisia</taxon>
    </lineage>
</organism>
<dbReference type="PANTHER" id="PTHR12549">
    <property type="entry name" value="JMJC DOMAIN-CONTAINING HISTONE DEMETHYLATION PROTEIN"/>
    <property type="match status" value="1"/>
</dbReference>
<feature type="domain" description="JmjC" evidence="6">
    <location>
        <begin position="610"/>
        <end position="860"/>
    </location>
</feature>
<dbReference type="Pfam" id="PF02373">
    <property type="entry name" value="JmjC"/>
    <property type="match status" value="1"/>
</dbReference>
<dbReference type="InterPro" id="IPR014977">
    <property type="entry name" value="WRC_dom"/>
</dbReference>
<evidence type="ECO:0000259" key="6">
    <source>
        <dbReference type="PROSITE" id="PS51184"/>
    </source>
</evidence>
<reference evidence="8 9" key="1">
    <citation type="journal article" date="2018" name="Mol. Plant">
        <title>The genome of Artemisia annua provides insight into the evolution of Asteraceae family and artemisinin biosynthesis.</title>
        <authorList>
            <person name="Shen Q."/>
            <person name="Zhang L."/>
            <person name="Liao Z."/>
            <person name="Wang S."/>
            <person name="Yan T."/>
            <person name="Shi P."/>
            <person name="Liu M."/>
            <person name="Fu X."/>
            <person name="Pan Q."/>
            <person name="Wang Y."/>
            <person name="Lv Z."/>
            <person name="Lu X."/>
            <person name="Zhang F."/>
            <person name="Jiang W."/>
            <person name="Ma Y."/>
            <person name="Chen M."/>
            <person name="Hao X."/>
            <person name="Li L."/>
            <person name="Tang Y."/>
            <person name="Lv G."/>
            <person name="Zhou Y."/>
            <person name="Sun X."/>
            <person name="Brodelius P.E."/>
            <person name="Rose J.K.C."/>
            <person name="Tang K."/>
        </authorList>
    </citation>
    <scope>NUCLEOTIDE SEQUENCE [LARGE SCALE GENOMIC DNA]</scope>
    <source>
        <strain evidence="9">cv. Huhao1</strain>
        <tissue evidence="8">Leaf</tissue>
    </source>
</reference>
<comment type="caution">
    <text evidence="8">The sequence shown here is derived from an EMBL/GenBank/DDBJ whole genome shotgun (WGS) entry which is preliminary data.</text>
</comment>
<keyword evidence="4" id="KW-0539">Nucleus</keyword>
<dbReference type="OrthoDB" id="1667110at2759"/>
<dbReference type="PROSITE" id="PS51184">
    <property type="entry name" value="JMJC"/>
    <property type="match status" value="1"/>
</dbReference>
<accession>A0A2U1NEY1</accession>
<protein>
    <submittedName>
        <fullName evidence="8">JmjC domain-containing protein</fullName>
    </submittedName>
</protein>
<dbReference type="InterPro" id="IPR003347">
    <property type="entry name" value="JmjC_dom"/>
</dbReference>
<dbReference type="GO" id="GO:0000118">
    <property type="term" value="C:histone deacetylase complex"/>
    <property type="evidence" value="ECO:0007669"/>
    <property type="project" value="TreeGrafter"/>
</dbReference>
<evidence type="ECO:0000259" key="7">
    <source>
        <dbReference type="PROSITE" id="PS51667"/>
    </source>
</evidence>
<dbReference type="Pfam" id="PF08879">
    <property type="entry name" value="WRC"/>
    <property type="match status" value="1"/>
</dbReference>
<comment type="similarity">
    <text evidence="2">Belongs to the JARID1 histone demethylase family.</text>
</comment>
<evidence type="ECO:0000256" key="3">
    <source>
        <dbReference type="ARBA" id="ARBA00022723"/>
    </source>
</evidence>
<keyword evidence="9" id="KW-1185">Reference proteome</keyword>
<comment type="subcellular location">
    <subcellularLocation>
        <location evidence="1">Nucleus</location>
    </subcellularLocation>
</comment>
<dbReference type="InterPro" id="IPR045109">
    <property type="entry name" value="LSDs-like"/>
</dbReference>